<protein>
    <submittedName>
        <fullName evidence="1">Ferredoxin</fullName>
    </submittedName>
</protein>
<sequence length="456" mass="49983">MSSQSEVSQTVTDRQERSIDTTACKEMELIDSRIIYTNRTGDVTKRIDYDYKRCCGCGICVDLCPTGALELGDMCAIGTGLDVPPVLMDPDKCSFCGMCAAFCPTKAVKMDINGKNAEKRECYPHIEPKAQPNESCLPCSLCAQVCSSDAITVEYTFPKKEEIAPFKEGVTGEISIDMEKCNFCGICAYFCDAFILIPKDKGEITPVDPETSPPSTLVIPFENILIDEASCDYCVLCEDICPEDAIKVTGTREVAAPRVSGTLSVNENCVACGWCKSVCPYEAIDVFKPFEGGIRLIENHLIRCDPLGCHACFNVCPANAWYIPGDRKIDVSADRCTFCGACERACWLDAIAVDRTGVVHTPLCDTAWSEEWERGIESITSGKRMHPDRSYVVVAPAPERKTVPAPIMPVIDPALLKRARARVDRLIPMLSDVKARREWEAANADSCHVKAGSAVE</sequence>
<dbReference type="EMBL" id="PQXF01000003">
    <property type="protein sequence ID" value="PXF61742.1"/>
    <property type="molecule type" value="Genomic_DNA"/>
</dbReference>
<dbReference type="Proteomes" id="UP000248329">
    <property type="component" value="Unassembled WGS sequence"/>
</dbReference>
<evidence type="ECO:0000313" key="1">
    <source>
        <dbReference type="EMBL" id="PXF61742.1"/>
    </source>
</evidence>
<organism evidence="1 2">
    <name type="scientific">Candidatus Methanogaster sp</name>
    <dbReference type="NCBI Taxonomy" id="3386292"/>
    <lineage>
        <taxon>Archaea</taxon>
        <taxon>Methanobacteriati</taxon>
        <taxon>Methanobacteriota</taxon>
        <taxon>Stenosarchaea group</taxon>
        <taxon>Methanomicrobia</taxon>
        <taxon>Methanosarcinales</taxon>
        <taxon>ANME-2 cluster</taxon>
        <taxon>Candidatus Methanogasteraceae</taxon>
        <taxon>Candidatus Methanogaster</taxon>
    </lineage>
</organism>
<accession>A0AC61L5U2</accession>
<name>A0AC61L5U2_9EURY</name>
<reference evidence="1" key="1">
    <citation type="submission" date="2018-01" db="EMBL/GenBank/DDBJ databases">
        <authorList>
            <person name="Krukenberg V."/>
        </authorList>
    </citation>
    <scope>NUCLEOTIDE SEQUENCE</scope>
    <source>
        <strain evidence="1">E20ANME2</strain>
    </source>
</reference>
<gene>
    <name evidence="1" type="ORF">C4B59_02490</name>
</gene>
<comment type="caution">
    <text evidence="1">The sequence shown here is derived from an EMBL/GenBank/DDBJ whole genome shotgun (WGS) entry which is preliminary data.</text>
</comment>
<proteinExistence type="predicted"/>
<evidence type="ECO:0000313" key="2">
    <source>
        <dbReference type="Proteomes" id="UP000248329"/>
    </source>
</evidence>